<dbReference type="PANTHER" id="PTHR43255">
    <property type="entry name" value="IRON-SULFUR-BINDING OXIDOREDUCTASE FADF-RELATED-RELATED"/>
    <property type="match status" value="1"/>
</dbReference>
<dbReference type="Pfam" id="PF13183">
    <property type="entry name" value="Fer4_8"/>
    <property type="match status" value="1"/>
</dbReference>
<dbReference type="InterPro" id="IPR051460">
    <property type="entry name" value="HdrC_iron-sulfur_subunit"/>
</dbReference>
<dbReference type="AlphaFoldDB" id="M1PV65"/>
<keyword evidence="5" id="KW-0411">Iron-sulfur</keyword>
<dbReference type="SUPFAM" id="SSF46548">
    <property type="entry name" value="alpha-helical ferredoxin"/>
    <property type="match status" value="1"/>
</dbReference>
<dbReference type="InterPro" id="IPR009051">
    <property type="entry name" value="Helical_ferredxn"/>
</dbReference>
<evidence type="ECO:0000313" key="7">
    <source>
        <dbReference type="EMBL" id="AGF92999.1"/>
    </source>
</evidence>
<evidence type="ECO:0000256" key="4">
    <source>
        <dbReference type="ARBA" id="ARBA00023004"/>
    </source>
</evidence>
<dbReference type="GO" id="GO:0046872">
    <property type="term" value="F:metal ion binding"/>
    <property type="evidence" value="ECO:0007669"/>
    <property type="project" value="UniProtKB-KW"/>
</dbReference>
<keyword evidence="1" id="KW-0004">4Fe-4S</keyword>
<gene>
    <name evidence="7" type="ORF">FLSS-7_0008</name>
</gene>
<keyword evidence="3" id="KW-0560">Oxidoreductase</keyword>
<evidence type="ECO:0000256" key="3">
    <source>
        <dbReference type="ARBA" id="ARBA00023002"/>
    </source>
</evidence>
<dbReference type="EMBL" id="JX684079">
    <property type="protein sequence ID" value="AGF92999.1"/>
    <property type="molecule type" value="Genomic_DNA"/>
</dbReference>
<name>M1PV65_9ZZZZ</name>
<keyword evidence="2" id="KW-0479">Metal-binding</keyword>
<dbReference type="GO" id="GO:0005886">
    <property type="term" value="C:plasma membrane"/>
    <property type="evidence" value="ECO:0007669"/>
    <property type="project" value="TreeGrafter"/>
</dbReference>
<dbReference type="PANTHER" id="PTHR43255:SF1">
    <property type="entry name" value="IRON-SULFUR-BINDING OXIDOREDUCTASE FADF-RELATED"/>
    <property type="match status" value="1"/>
</dbReference>
<keyword evidence="4" id="KW-0408">Iron</keyword>
<sequence>MKEDLNIDKLTREIDFLDKIEELSGQSVNSCIQCGTCAAGCPFVEEMDILPERIFRYMILGKIEKVLEHNTMWICAACFTCSARCPRDIDIAKIMEAARQIVLRADIDEADVDSVENMEELPQLAVVGCFRKETG</sequence>
<accession>M1PV65</accession>
<dbReference type="PROSITE" id="PS51379">
    <property type="entry name" value="4FE4S_FER_2"/>
    <property type="match status" value="1"/>
</dbReference>
<dbReference type="GO" id="GO:0016491">
    <property type="term" value="F:oxidoreductase activity"/>
    <property type="evidence" value="ECO:0007669"/>
    <property type="project" value="UniProtKB-KW"/>
</dbReference>
<proteinExistence type="predicted"/>
<evidence type="ECO:0000259" key="6">
    <source>
        <dbReference type="PROSITE" id="PS51379"/>
    </source>
</evidence>
<evidence type="ECO:0000256" key="2">
    <source>
        <dbReference type="ARBA" id="ARBA00022723"/>
    </source>
</evidence>
<protein>
    <submittedName>
        <fullName evidence="7">Heterodisulfide reductase subunit C-like protein</fullName>
    </submittedName>
</protein>
<organism evidence="7">
    <name type="scientific">uncultured organism</name>
    <dbReference type="NCBI Taxonomy" id="155900"/>
    <lineage>
        <taxon>unclassified sequences</taxon>
        <taxon>environmental samples</taxon>
    </lineage>
</organism>
<reference evidence="7" key="1">
    <citation type="journal article" date="2013" name="Syst. Appl. Microbiol.">
        <title>New insights into the archaeal diversity of a hypersaline microbial mat obtained by a metagenomic approach.</title>
        <authorList>
            <person name="Lopez-Lopez A."/>
            <person name="Richter M."/>
            <person name="Pena A."/>
            <person name="Tamames J."/>
            <person name="Rossello-Mora R."/>
        </authorList>
    </citation>
    <scope>NUCLEOTIDE SEQUENCE</scope>
</reference>
<feature type="domain" description="4Fe-4S ferredoxin-type" evidence="6">
    <location>
        <begin position="21"/>
        <end position="52"/>
    </location>
</feature>
<evidence type="ECO:0000256" key="5">
    <source>
        <dbReference type="ARBA" id="ARBA00023014"/>
    </source>
</evidence>
<dbReference type="Gene3D" id="1.10.1060.10">
    <property type="entry name" value="Alpha-helical ferredoxin"/>
    <property type="match status" value="1"/>
</dbReference>
<dbReference type="InterPro" id="IPR017896">
    <property type="entry name" value="4Fe4S_Fe-S-bd"/>
</dbReference>
<dbReference type="InterPro" id="IPR017900">
    <property type="entry name" value="4Fe4S_Fe_S_CS"/>
</dbReference>
<dbReference type="PROSITE" id="PS00198">
    <property type="entry name" value="4FE4S_FER_1"/>
    <property type="match status" value="2"/>
</dbReference>
<evidence type="ECO:0000256" key="1">
    <source>
        <dbReference type="ARBA" id="ARBA00022485"/>
    </source>
</evidence>
<dbReference type="GO" id="GO:0051539">
    <property type="term" value="F:4 iron, 4 sulfur cluster binding"/>
    <property type="evidence" value="ECO:0007669"/>
    <property type="project" value="UniProtKB-KW"/>
</dbReference>